<reference evidence="3 4" key="1">
    <citation type="submission" date="2018-10" db="EMBL/GenBank/DDBJ databases">
        <title>Sequencing the genomes of 1000 actinobacteria strains.</title>
        <authorList>
            <person name="Klenk H.-P."/>
        </authorList>
    </citation>
    <scope>NUCLEOTIDE SEQUENCE [LARGE SCALE GENOMIC DNA]</scope>
    <source>
        <strain evidence="3 4">DSM 17894</strain>
    </source>
</reference>
<dbReference type="PANTHER" id="PTHR12110:SF41">
    <property type="entry name" value="INOSOSE DEHYDRATASE"/>
    <property type="match status" value="1"/>
</dbReference>
<dbReference type="GO" id="GO:0016853">
    <property type="term" value="F:isomerase activity"/>
    <property type="evidence" value="ECO:0007669"/>
    <property type="project" value="UniProtKB-KW"/>
</dbReference>
<name>A0A495IB13_9MICO</name>
<keyword evidence="1" id="KW-0119">Carbohydrate metabolism</keyword>
<dbReference type="InterPro" id="IPR050312">
    <property type="entry name" value="IolE/XylAMocC-like"/>
</dbReference>
<dbReference type="Pfam" id="PF01261">
    <property type="entry name" value="AP_endonuc_2"/>
    <property type="match status" value="1"/>
</dbReference>
<dbReference type="Proteomes" id="UP000280008">
    <property type="component" value="Unassembled WGS sequence"/>
</dbReference>
<evidence type="ECO:0000313" key="4">
    <source>
        <dbReference type="Proteomes" id="UP000280008"/>
    </source>
</evidence>
<dbReference type="SUPFAM" id="SSF51658">
    <property type="entry name" value="Xylose isomerase-like"/>
    <property type="match status" value="1"/>
</dbReference>
<dbReference type="OrthoDB" id="5182842at2"/>
<evidence type="ECO:0000256" key="1">
    <source>
        <dbReference type="ARBA" id="ARBA00023277"/>
    </source>
</evidence>
<dbReference type="EMBL" id="RBKS01000001">
    <property type="protein sequence ID" value="RKR73102.1"/>
    <property type="molecule type" value="Genomic_DNA"/>
</dbReference>
<dbReference type="RefSeq" id="WP_121368007.1">
    <property type="nucleotide sequence ID" value="NZ_RBKS01000001.1"/>
</dbReference>
<comment type="caution">
    <text evidence="3">The sequence shown here is derived from an EMBL/GenBank/DDBJ whole genome shotgun (WGS) entry which is preliminary data.</text>
</comment>
<evidence type="ECO:0000259" key="2">
    <source>
        <dbReference type="Pfam" id="PF01261"/>
    </source>
</evidence>
<protein>
    <submittedName>
        <fullName evidence="3">Sugar phosphate isomerase/epimerase</fullName>
    </submittedName>
</protein>
<dbReference type="Gene3D" id="3.20.20.150">
    <property type="entry name" value="Divalent-metal-dependent TIM barrel enzymes"/>
    <property type="match status" value="1"/>
</dbReference>
<feature type="domain" description="Xylose isomerase-like TIM barrel" evidence="2">
    <location>
        <begin position="74"/>
        <end position="213"/>
    </location>
</feature>
<keyword evidence="4" id="KW-1185">Reference proteome</keyword>
<dbReference type="PANTHER" id="PTHR12110">
    <property type="entry name" value="HYDROXYPYRUVATE ISOMERASE"/>
    <property type="match status" value="1"/>
</dbReference>
<keyword evidence="3" id="KW-0413">Isomerase</keyword>
<dbReference type="AlphaFoldDB" id="A0A495IB13"/>
<dbReference type="InterPro" id="IPR013022">
    <property type="entry name" value="Xyl_isomerase-like_TIM-brl"/>
</dbReference>
<evidence type="ECO:0000313" key="3">
    <source>
        <dbReference type="EMBL" id="RKR73102.1"/>
    </source>
</evidence>
<gene>
    <name evidence="3" type="ORF">C8E83_0188</name>
</gene>
<proteinExistence type="predicted"/>
<organism evidence="3 4">
    <name type="scientific">Frondihabitans australicus</name>
    <dbReference type="NCBI Taxonomy" id="386892"/>
    <lineage>
        <taxon>Bacteria</taxon>
        <taxon>Bacillati</taxon>
        <taxon>Actinomycetota</taxon>
        <taxon>Actinomycetes</taxon>
        <taxon>Micrococcales</taxon>
        <taxon>Microbacteriaceae</taxon>
        <taxon>Frondihabitans</taxon>
    </lineage>
</organism>
<accession>A0A495IB13</accession>
<dbReference type="InterPro" id="IPR036237">
    <property type="entry name" value="Xyl_isomerase-like_sf"/>
</dbReference>
<sequence>MTTVPLSVQLYTVREAIAADLPGTLRRIADLGFTQVEPWGFVERVDEYAELLPALGLAPTSAHARLVGQDLGPIVAAAKRLGIGTLIDPHIDDARWTTRDGVEGVAADLNAIAAELAPEGIAVGYHNHAFELENLIDGVPALEVLAGHLSPEVVLEVDTYWVEVGGQDAPELLGRLGDRVRFLHVKDGPITKDDAQQVAVGAGSMPVVEILRAAPRALPVIELDDHTGDVFTAIADSVAYLESVLG</sequence>